<accession>A0A8J7KKC4</accession>
<reference evidence="3" key="1">
    <citation type="submission" date="2020-11" db="EMBL/GenBank/DDBJ databases">
        <title>Multidrug resistant novel bacterium Savagea serpentis sp. nov., isolated from the scats of a vine snake (Ahaetulla nasuta).</title>
        <authorList>
            <person name="Venkata Ramana V."/>
            <person name="Vikas Patil S."/>
            <person name="Yogita Lugani V."/>
        </authorList>
    </citation>
    <scope>NUCLEOTIDE SEQUENCE</scope>
    <source>
        <strain evidence="3">SN6</strain>
    </source>
</reference>
<comment type="caution">
    <text evidence="3">The sequence shown here is derived from an EMBL/GenBank/DDBJ whole genome shotgun (WGS) entry which is preliminary data.</text>
</comment>
<evidence type="ECO:0008006" key="5">
    <source>
        <dbReference type="Google" id="ProtNLM"/>
    </source>
</evidence>
<evidence type="ECO:0000313" key="3">
    <source>
        <dbReference type="EMBL" id="MBF4499804.1"/>
    </source>
</evidence>
<feature type="compositionally biased region" description="Basic and acidic residues" evidence="1">
    <location>
        <begin position="172"/>
        <end position="192"/>
    </location>
</feature>
<evidence type="ECO:0000256" key="1">
    <source>
        <dbReference type="SAM" id="MobiDB-lite"/>
    </source>
</evidence>
<dbReference type="Proteomes" id="UP000622653">
    <property type="component" value="Unassembled WGS sequence"/>
</dbReference>
<name>A0A8J7KKC4_9BACL</name>
<dbReference type="RefSeq" id="WP_194561287.1">
    <property type="nucleotide sequence ID" value="NZ_JADKPV010000001.1"/>
</dbReference>
<gene>
    <name evidence="3" type="ORF">IRY55_00410</name>
</gene>
<proteinExistence type="predicted"/>
<evidence type="ECO:0000313" key="4">
    <source>
        <dbReference type="Proteomes" id="UP000622653"/>
    </source>
</evidence>
<keyword evidence="4" id="KW-1185">Reference proteome</keyword>
<keyword evidence="2" id="KW-0732">Signal</keyword>
<sequence>MNKKLILGLLLTFTFLLAACNATIEEGADAVFEKMDELVKAPILETNETIGHYALHLPEKFEVKEEVDEFNILFEKGKNPYILFVNPNENERSKQLYETTIEKTEGEITKVYEQDGQFMYVIVTQLDDNRSELTVGVGGRKLTTYDKNKKLAKAVDPMVQLIRSLEIVEAEEEKKPEEQPLEEPKEEKDEAA</sequence>
<feature type="signal peptide" evidence="2">
    <location>
        <begin position="1"/>
        <end position="18"/>
    </location>
</feature>
<feature type="region of interest" description="Disordered" evidence="1">
    <location>
        <begin position="169"/>
        <end position="192"/>
    </location>
</feature>
<dbReference type="EMBL" id="JADKPV010000001">
    <property type="protein sequence ID" value="MBF4499804.1"/>
    <property type="molecule type" value="Genomic_DNA"/>
</dbReference>
<protein>
    <recommendedName>
        <fullName evidence="5">DUF4252 domain-containing protein</fullName>
    </recommendedName>
</protein>
<dbReference type="AlphaFoldDB" id="A0A8J7KKC4"/>
<evidence type="ECO:0000256" key="2">
    <source>
        <dbReference type="SAM" id="SignalP"/>
    </source>
</evidence>
<feature type="chain" id="PRO_5039082862" description="DUF4252 domain-containing protein" evidence="2">
    <location>
        <begin position="19"/>
        <end position="192"/>
    </location>
</feature>
<organism evidence="3 4">
    <name type="scientific">Savagea serpentis</name>
    <dbReference type="NCBI Taxonomy" id="2785297"/>
    <lineage>
        <taxon>Bacteria</taxon>
        <taxon>Bacillati</taxon>
        <taxon>Bacillota</taxon>
        <taxon>Bacilli</taxon>
        <taxon>Bacillales</taxon>
        <taxon>Caryophanaceae</taxon>
        <taxon>Savagea</taxon>
    </lineage>
</organism>
<dbReference type="PROSITE" id="PS51257">
    <property type="entry name" value="PROKAR_LIPOPROTEIN"/>
    <property type="match status" value="1"/>
</dbReference>